<dbReference type="SUPFAM" id="SSF47473">
    <property type="entry name" value="EF-hand"/>
    <property type="match status" value="1"/>
</dbReference>
<dbReference type="RefSeq" id="WP_184152428.1">
    <property type="nucleotide sequence ID" value="NZ_JACHFM010000003.1"/>
</dbReference>
<dbReference type="InterPro" id="IPR002048">
    <property type="entry name" value="EF_hand_dom"/>
</dbReference>
<keyword evidence="1" id="KW-0732">Signal</keyword>
<proteinExistence type="predicted"/>
<dbReference type="InterPro" id="IPR018247">
    <property type="entry name" value="EF_Hand_1_Ca_BS"/>
</dbReference>
<dbReference type="Pfam" id="PF13202">
    <property type="entry name" value="EF-hand_5"/>
    <property type="match status" value="3"/>
</dbReference>
<dbReference type="PROSITE" id="PS50222">
    <property type="entry name" value="EF_HAND_2"/>
    <property type="match status" value="1"/>
</dbReference>
<dbReference type="AlphaFoldDB" id="A0A840SWN7"/>
<comment type="caution">
    <text evidence="3">The sequence shown here is derived from an EMBL/GenBank/DDBJ whole genome shotgun (WGS) entry which is preliminary data.</text>
</comment>
<keyword evidence="4" id="KW-1185">Reference proteome</keyword>
<dbReference type="Proteomes" id="UP000549457">
    <property type="component" value="Unassembled WGS sequence"/>
</dbReference>
<accession>A0A840SWN7</accession>
<dbReference type="GO" id="GO:0005509">
    <property type="term" value="F:calcium ion binding"/>
    <property type="evidence" value="ECO:0007669"/>
    <property type="project" value="InterPro"/>
</dbReference>
<evidence type="ECO:0000313" key="4">
    <source>
        <dbReference type="Proteomes" id="UP000549457"/>
    </source>
</evidence>
<evidence type="ECO:0000259" key="2">
    <source>
        <dbReference type="PROSITE" id="PS50222"/>
    </source>
</evidence>
<evidence type="ECO:0000256" key="1">
    <source>
        <dbReference type="SAM" id="SignalP"/>
    </source>
</evidence>
<reference evidence="3 4" key="1">
    <citation type="submission" date="2020-08" db="EMBL/GenBank/DDBJ databases">
        <title>Genomic Encyclopedia of Type Strains, Phase IV (KMG-IV): sequencing the most valuable type-strain genomes for metagenomic binning, comparative biology and taxonomic classification.</title>
        <authorList>
            <person name="Goeker M."/>
        </authorList>
    </citation>
    <scope>NUCLEOTIDE SEQUENCE [LARGE SCALE GENOMIC DNA]</scope>
    <source>
        <strain evidence="3 4">DSM 101730</strain>
    </source>
</reference>
<protein>
    <submittedName>
        <fullName evidence="3">Ca2+-binding EF-hand superfamily protein</fullName>
    </submittedName>
</protein>
<feature type="chain" id="PRO_5032315171" evidence="1">
    <location>
        <begin position="21"/>
        <end position="113"/>
    </location>
</feature>
<feature type="signal peptide" evidence="1">
    <location>
        <begin position="1"/>
        <end position="20"/>
    </location>
</feature>
<dbReference type="PROSITE" id="PS00018">
    <property type="entry name" value="EF_HAND_1"/>
    <property type="match status" value="1"/>
</dbReference>
<evidence type="ECO:0000313" key="3">
    <source>
        <dbReference type="EMBL" id="MBB5223522.1"/>
    </source>
</evidence>
<organism evidence="3 4">
    <name type="scientific">Amaricoccus macauensis</name>
    <dbReference type="NCBI Taxonomy" id="57001"/>
    <lineage>
        <taxon>Bacteria</taxon>
        <taxon>Pseudomonadati</taxon>
        <taxon>Pseudomonadota</taxon>
        <taxon>Alphaproteobacteria</taxon>
        <taxon>Rhodobacterales</taxon>
        <taxon>Paracoccaceae</taxon>
        <taxon>Amaricoccus</taxon>
    </lineage>
</organism>
<gene>
    <name evidence="3" type="ORF">HNP73_003469</name>
</gene>
<dbReference type="Gene3D" id="1.10.238.10">
    <property type="entry name" value="EF-hand"/>
    <property type="match status" value="2"/>
</dbReference>
<dbReference type="EMBL" id="JACHFM010000003">
    <property type="protein sequence ID" value="MBB5223522.1"/>
    <property type="molecule type" value="Genomic_DNA"/>
</dbReference>
<sequence>MRILTLAAAIGLAVSGAALAQPMTTEDLAALDTDGDGKVSQAEFDVFLDAAFVKLDANGDGIVTVQESSAVMTPEQFAAADANGDNGLSRSEFKIAGQKDFVAADSDGDGSLN</sequence>
<name>A0A840SWN7_9RHOB</name>
<dbReference type="InterPro" id="IPR011992">
    <property type="entry name" value="EF-hand-dom_pair"/>
</dbReference>
<feature type="domain" description="EF-hand" evidence="2">
    <location>
        <begin position="29"/>
        <end position="54"/>
    </location>
</feature>